<sequence length="209" mass="23157">MFKLDSMSPSYLSLWMRVSSLSLVLVAVGTMECTEQQSLIQEIPSSIMKPTQCLMDCTALTFTKKLELGDNRNIRLKDSTEEQHGNLKEYCWPLDLKCIVGERLQQAFVVVPVDSSVASWENLEVKSTGPVVGTLRPHHGPTTLAGDCGIRYEVTPIYRSTPESLGTGQVFCVRVAREPLSGDGMLKCPPFLVTVWQPRADQHKREGGG</sequence>
<dbReference type="Proteomes" id="UP001148018">
    <property type="component" value="Unassembled WGS sequence"/>
</dbReference>
<keyword evidence="3" id="KW-1185">Reference proteome</keyword>
<keyword evidence="1" id="KW-0732">Signal</keyword>
<dbReference type="AlphaFoldDB" id="A0A9Q0EFD0"/>
<protein>
    <submittedName>
        <fullName evidence="2">Uncharacterized protein</fullName>
    </submittedName>
</protein>
<gene>
    <name evidence="2" type="ORF">NHX12_027367</name>
</gene>
<evidence type="ECO:0000256" key="1">
    <source>
        <dbReference type="SAM" id="SignalP"/>
    </source>
</evidence>
<evidence type="ECO:0000313" key="3">
    <source>
        <dbReference type="Proteomes" id="UP001148018"/>
    </source>
</evidence>
<reference evidence="2" key="1">
    <citation type="submission" date="2022-07" db="EMBL/GenBank/DDBJ databases">
        <title>Chromosome-level genome of Muraenolepis orangiensis.</title>
        <authorList>
            <person name="Kim J."/>
        </authorList>
    </citation>
    <scope>NUCLEOTIDE SEQUENCE</scope>
    <source>
        <strain evidence="2">KU_S4_2022</strain>
        <tissue evidence="2">Muscle</tissue>
    </source>
</reference>
<dbReference type="OrthoDB" id="9929604at2759"/>
<feature type="signal peptide" evidence="1">
    <location>
        <begin position="1"/>
        <end position="30"/>
    </location>
</feature>
<proteinExistence type="predicted"/>
<dbReference type="EMBL" id="JANIIK010000043">
    <property type="protein sequence ID" value="KAJ3605318.1"/>
    <property type="molecule type" value="Genomic_DNA"/>
</dbReference>
<comment type="caution">
    <text evidence="2">The sequence shown here is derived from an EMBL/GenBank/DDBJ whole genome shotgun (WGS) entry which is preliminary data.</text>
</comment>
<feature type="chain" id="PRO_5040340911" evidence="1">
    <location>
        <begin position="31"/>
        <end position="209"/>
    </location>
</feature>
<organism evidence="2 3">
    <name type="scientific">Muraenolepis orangiensis</name>
    <name type="common">Patagonian moray cod</name>
    <dbReference type="NCBI Taxonomy" id="630683"/>
    <lineage>
        <taxon>Eukaryota</taxon>
        <taxon>Metazoa</taxon>
        <taxon>Chordata</taxon>
        <taxon>Craniata</taxon>
        <taxon>Vertebrata</taxon>
        <taxon>Euteleostomi</taxon>
        <taxon>Actinopterygii</taxon>
        <taxon>Neopterygii</taxon>
        <taxon>Teleostei</taxon>
        <taxon>Neoteleostei</taxon>
        <taxon>Acanthomorphata</taxon>
        <taxon>Zeiogadaria</taxon>
        <taxon>Gadariae</taxon>
        <taxon>Gadiformes</taxon>
        <taxon>Muraenolepidoidei</taxon>
        <taxon>Muraenolepididae</taxon>
        <taxon>Muraenolepis</taxon>
    </lineage>
</organism>
<evidence type="ECO:0000313" key="2">
    <source>
        <dbReference type="EMBL" id="KAJ3605318.1"/>
    </source>
</evidence>
<accession>A0A9Q0EFD0</accession>
<name>A0A9Q0EFD0_9TELE</name>